<keyword evidence="2" id="KW-1185">Reference proteome</keyword>
<gene>
    <name evidence="1" type="ORF">Taro_008178</name>
</gene>
<feature type="non-terminal residue" evidence="1">
    <location>
        <position position="129"/>
    </location>
</feature>
<dbReference type="EMBL" id="NMUH01000266">
    <property type="protein sequence ID" value="MQL75798.1"/>
    <property type="molecule type" value="Genomic_DNA"/>
</dbReference>
<sequence length="129" mass="14922">MPHFRELGSESLKVLGMDLQRCGLQEWCWLVSTVLDLVEVERQLDLSSVAARLRGSDICYLNASFVYALVRLSFLRLLRSFPTEPMTYEAHPFFFQVKESRRALAPLLIRDRTIAELGLHHQQSNFLLV</sequence>
<evidence type="ECO:0000313" key="2">
    <source>
        <dbReference type="Proteomes" id="UP000652761"/>
    </source>
</evidence>
<organism evidence="1 2">
    <name type="scientific">Colocasia esculenta</name>
    <name type="common">Wild taro</name>
    <name type="synonym">Arum esculentum</name>
    <dbReference type="NCBI Taxonomy" id="4460"/>
    <lineage>
        <taxon>Eukaryota</taxon>
        <taxon>Viridiplantae</taxon>
        <taxon>Streptophyta</taxon>
        <taxon>Embryophyta</taxon>
        <taxon>Tracheophyta</taxon>
        <taxon>Spermatophyta</taxon>
        <taxon>Magnoliopsida</taxon>
        <taxon>Liliopsida</taxon>
        <taxon>Araceae</taxon>
        <taxon>Aroideae</taxon>
        <taxon>Colocasieae</taxon>
        <taxon>Colocasia</taxon>
    </lineage>
</organism>
<evidence type="ECO:0000313" key="1">
    <source>
        <dbReference type="EMBL" id="MQL75798.1"/>
    </source>
</evidence>
<protein>
    <submittedName>
        <fullName evidence="1">Uncharacterized protein</fullName>
    </submittedName>
</protein>
<proteinExistence type="predicted"/>
<reference evidence="1" key="1">
    <citation type="submission" date="2017-07" db="EMBL/GenBank/DDBJ databases">
        <title>Taro Niue Genome Assembly and Annotation.</title>
        <authorList>
            <person name="Atibalentja N."/>
            <person name="Keating K."/>
            <person name="Fields C.J."/>
        </authorList>
    </citation>
    <scope>NUCLEOTIDE SEQUENCE</scope>
    <source>
        <strain evidence="1">Niue_2</strain>
        <tissue evidence="1">Leaf</tissue>
    </source>
</reference>
<name>A0A843TWD2_COLES</name>
<dbReference type="AlphaFoldDB" id="A0A843TWD2"/>
<comment type="caution">
    <text evidence="1">The sequence shown here is derived from an EMBL/GenBank/DDBJ whole genome shotgun (WGS) entry which is preliminary data.</text>
</comment>
<dbReference type="Proteomes" id="UP000652761">
    <property type="component" value="Unassembled WGS sequence"/>
</dbReference>
<accession>A0A843TWD2</accession>